<evidence type="ECO:0000313" key="2">
    <source>
        <dbReference type="EMBL" id="MBV3408491.1"/>
    </source>
</evidence>
<reference evidence="3" key="2">
    <citation type="submission" date="2022-07" db="EMBL/GenBank/DDBJ databases">
        <title>Prevotella copri.</title>
        <authorList>
            <person name="Yang C."/>
        </authorList>
    </citation>
    <scope>NUCLEOTIDE SEQUENCE</scope>
    <source>
        <strain evidence="3">HF88</strain>
    </source>
</reference>
<feature type="transmembrane region" description="Helical" evidence="1">
    <location>
        <begin position="59"/>
        <end position="78"/>
    </location>
</feature>
<name>A0A5P0XE05_9BACT</name>
<sequence>MRQFLMFTFLMVSIRTAYAEDNSPAYFGAVSIVVTIMLVLLCIWLLNSHNVTRKVKLSILGVGIGVFGLVQMLLSFGMESYRRSLLPPDDPEVVLAVEEINEQMPLKLTDGMTLRSVDLKDSTVVSTLEIDETKYPFEDFLQNKEQKKRIMMANVAKSSPFKSCSYVDIANKGYSVAMLVKGMQSHREIKFILTPKEVKNAQNQPKPTPREELDLYLNELNKNILVDLEDGLLSAHARIQGQICVVVYTIDENKLDISGFEKSKESMRVELKNEFMVKGDLIKLASLLAPLGMSFRICYVGNLSKKQVSIDISSSYIQEVLDNAVAKIIKSQNKQTE</sequence>
<evidence type="ECO:0000313" key="4">
    <source>
        <dbReference type="Proteomes" id="UP001206014"/>
    </source>
</evidence>
<reference evidence="2" key="1">
    <citation type="submission" date="2021-06" db="EMBL/GenBank/DDBJ databases">
        <title>Collection of gut derived symbiotic bacterial strains cultured from healthy donors.</title>
        <authorList>
            <person name="Lin H."/>
            <person name="Littmann E."/>
            <person name="Pamer E.G."/>
        </authorList>
    </citation>
    <scope>NUCLEOTIDE SEQUENCE</scope>
    <source>
        <strain evidence="2">MSK.21.60</strain>
    </source>
</reference>
<accession>A0A5P0XE05</accession>
<keyword evidence="1" id="KW-0812">Transmembrane</keyword>
<dbReference type="Proteomes" id="UP001206014">
    <property type="component" value="Unassembled WGS sequence"/>
</dbReference>
<dbReference type="EMBL" id="JAHOEP010000021">
    <property type="protein sequence ID" value="MBV3408491.1"/>
    <property type="molecule type" value="Genomic_DNA"/>
</dbReference>
<dbReference type="AlphaFoldDB" id="A0A5P0XE05"/>
<evidence type="ECO:0000256" key="1">
    <source>
        <dbReference type="SAM" id="Phobius"/>
    </source>
</evidence>
<comment type="caution">
    <text evidence="3">The sequence shown here is derived from an EMBL/GenBank/DDBJ whole genome shotgun (WGS) entry which is preliminary data.</text>
</comment>
<evidence type="ECO:0000313" key="3">
    <source>
        <dbReference type="EMBL" id="MCP9500134.1"/>
    </source>
</evidence>
<protein>
    <submittedName>
        <fullName evidence="3">Uncharacterized protein</fullName>
    </submittedName>
</protein>
<dbReference type="EMBL" id="JANDXR010000001">
    <property type="protein sequence ID" value="MCP9500134.1"/>
    <property type="molecule type" value="Genomic_DNA"/>
</dbReference>
<gene>
    <name evidence="2" type="ORF">KSW80_08785</name>
    <name evidence="3" type="ORF">NND11_00985</name>
</gene>
<keyword evidence="1" id="KW-0472">Membrane</keyword>
<organism evidence="3 4">
    <name type="scientific">Segatella copri</name>
    <dbReference type="NCBI Taxonomy" id="165179"/>
    <lineage>
        <taxon>Bacteria</taxon>
        <taxon>Pseudomonadati</taxon>
        <taxon>Bacteroidota</taxon>
        <taxon>Bacteroidia</taxon>
        <taxon>Bacteroidales</taxon>
        <taxon>Prevotellaceae</taxon>
        <taxon>Segatella</taxon>
    </lineage>
</organism>
<keyword evidence="1" id="KW-1133">Transmembrane helix</keyword>
<dbReference type="Proteomes" id="UP001196316">
    <property type="component" value="Unassembled WGS sequence"/>
</dbReference>
<dbReference type="RefSeq" id="WP_153072725.1">
    <property type="nucleotide sequence ID" value="NZ_DAWEAY010000011.1"/>
</dbReference>
<proteinExistence type="predicted"/>
<feature type="transmembrane region" description="Helical" evidence="1">
    <location>
        <begin position="29"/>
        <end position="47"/>
    </location>
</feature>